<dbReference type="EMBL" id="SNRW01042907">
    <property type="protein sequence ID" value="KAA6330133.1"/>
    <property type="molecule type" value="Genomic_DNA"/>
</dbReference>
<feature type="compositionally biased region" description="Polar residues" evidence="1">
    <location>
        <begin position="1"/>
        <end position="10"/>
    </location>
</feature>
<name>A0A5J4RBM6_9EUKA</name>
<feature type="region of interest" description="Disordered" evidence="1">
    <location>
        <begin position="99"/>
        <end position="258"/>
    </location>
</feature>
<comment type="caution">
    <text evidence="2">The sequence shown here is derived from an EMBL/GenBank/DDBJ whole genome shotgun (WGS) entry which is preliminary data.</text>
</comment>
<dbReference type="Proteomes" id="UP000324800">
    <property type="component" value="Unassembled WGS sequence"/>
</dbReference>
<feature type="non-terminal residue" evidence="2">
    <location>
        <position position="258"/>
    </location>
</feature>
<dbReference type="AlphaFoldDB" id="A0A5J4RBM6"/>
<reference evidence="2 3" key="1">
    <citation type="submission" date="2019-03" db="EMBL/GenBank/DDBJ databases">
        <title>Single cell metagenomics reveals metabolic interactions within the superorganism composed of flagellate Streblomastix strix and complex community of Bacteroidetes bacteria on its surface.</title>
        <authorList>
            <person name="Treitli S.C."/>
            <person name="Kolisko M."/>
            <person name="Husnik F."/>
            <person name="Keeling P."/>
            <person name="Hampl V."/>
        </authorList>
    </citation>
    <scope>NUCLEOTIDE SEQUENCE [LARGE SCALE GENOMIC DNA]</scope>
    <source>
        <strain evidence="2">ST1C</strain>
    </source>
</reference>
<feature type="compositionally biased region" description="Polar residues" evidence="1">
    <location>
        <begin position="35"/>
        <end position="46"/>
    </location>
</feature>
<feature type="compositionally biased region" description="Polar residues" evidence="1">
    <location>
        <begin position="69"/>
        <end position="79"/>
    </location>
</feature>
<protein>
    <submittedName>
        <fullName evidence="2">Uncharacterized protein</fullName>
    </submittedName>
</protein>
<feature type="compositionally biased region" description="Polar residues" evidence="1">
    <location>
        <begin position="212"/>
        <end position="227"/>
    </location>
</feature>
<evidence type="ECO:0000313" key="2">
    <source>
        <dbReference type="EMBL" id="KAA6330133.1"/>
    </source>
</evidence>
<feature type="compositionally biased region" description="Polar residues" evidence="1">
    <location>
        <begin position="106"/>
        <end position="134"/>
    </location>
</feature>
<proteinExistence type="predicted"/>
<feature type="compositionally biased region" description="Basic and acidic residues" evidence="1">
    <location>
        <begin position="228"/>
        <end position="249"/>
    </location>
</feature>
<sequence>KTTPFTSTSSYKEDYKPKQSEPRPQTHPDHLKSQALPSTGKFTDGSTYAHDFGQKPLPKREVNDERPYSPNSGVGTYETTYLEDYTKKVIKENTDYLRDQPIQFDNRPQQPIQQGYINYDSTYQHDFQPKQGQRNEPGPIDDHDYVIPSEPGTYDTTYTDDYTKKQAQQSPVQQRVDHQKSTVLQSKTVMTGQSTYVQDYPPKQPENGPSYKPTSEIKTTPFTSTSSYKEDYKPKQSEPRPQTHPDHLKSQALPSTGK</sequence>
<feature type="compositionally biased region" description="Basic and acidic residues" evidence="1">
    <location>
        <begin position="58"/>
        <end position="67"/>
    </location>
</feature>
<gene>
    <name evidence="2" type="ORF">EZS28_053533</name>
</gene>
<feature type="region of interest" description="Disordered" evidence="1">
    <location>
        <begin position="1"/>
        <end position="79"/>
    </location>
</feature>
<feature type="compositionally biased region" description="Polar residues" evidence="1">
    <location>
        <begin position="181"/>
        <end position="197"/>
    </location>
</feature>
<feature type="non-terminal residue" evidence="2">
    <location>
        <position position="1"/>
    </location>
</feature>
<feature type="compositionally biased region" description="Basic and acidic residues" evidence="1">
    <location>
        <begin position="11"/>
        <end position="32"/>
    </location>
</feature>
<evidence type="ECO:0000256" key="1">
    <source>
        <dbReference type="SAM" id="MobiDB-lite"/>
    </source>
</evidence>
<organism evidence="2 3">
    <name type="scientific">Streblomastix strix</name>
    <dbReference type="NCBI Taxonomy" id="222440"/>
    <lineage>
        <taxon>Eukaryota</taxon>
        <taxon>Metamonada</taxon>
        <taxon>Preaxostyla</taxon>
        <taxon>Oxymonadida</taxon>
        <taxon>Streblomastigidae</taxon>
        <taxon>Streblomastix</taxon>
    </lineage>
</organism>
<accession>A0A5J4RBM6</accession>
<evidence type="ECO:0000313" key="3">
    <source>
        <dbReference type="Proteomes" id="UP000324800"/>
    </source>
</evidence>